<evidence type="ECO:0008006" key="3">
    <source>
        <dbReference type="Google" id="ProtNLM"/>
    </source>
</evidence>
<dbReference type="PANTHER" id="PTHR38471:SF2">
    <property type="entry name" value="FOUR HELIX BUNDLE PROTEIN"/>
    <property type="match status" value="1"/>
</dbReference>
<dbReference type="InterPro" id="IPR036583">
    <property type="entry name" value="23S_rRNA_IVS_sf"/>
</dbReference>
<dbReference type="InterPro" id="IPR012657">
    <property type="entry name" value="23S_rRNA-intervening_sequence"/>
</dbReference>
<name>A0A1G2BXY6_9BACT</name>
<dbReference type="PANTHER" id="PTHR38471">
    <property type="entry name" value="FOUR HELIX BUNDLE PROTEIN"/>
    <property type="match status" value="1"/>
</dbReference>
<dbReference type="AlphaFoldDB" id="A0A1G2BXY6"/>
<dbReference type="Pfam" id="PF05635">
    <property type="entry name" value="23S_rRNA_IVP"/>
    <property type="match status" value="1"/>
</dbReference>
<dbReference type="Gene3D" id="1.20.1440.60">
    <property type="entry name" value="23S rRNA-intervening sequence"/>
    <property type="match status" value="1"/>
</dbReference>
<dbReference type="SUPFAM" id="SSF158446">
    <property type="entry name" value="IVS-encoded protein-like"/>
    <property type="match status" value="1"/>
</dbReference>
<evidence type="ECO:0000313" key="1">
    <source>
        <dbReference type="EMBL" id="OGY93200.1"/>
    </source>
</evidence>
<organism evidence="1 2">
    <name type="scientific">Candidatus Komeilibacteria bacterium RIFCSPLOWO2_02_FULL_48_11</name>
    <dbReference type="NCBI Taxonomy" id="1798553"/>
    <lineage>
        <taxon>Bacteria</taxon>
        <taxon>Candidatus Komeiliibacteriota</taxon>
    </lineage>
</organism>
<dbReference type="Proteomes" id="UP000178109">
    <property type="component" value="Unassembled WGS sequence"/>
</dbReference>
<evidence type="ECO:0000313" key="2">
    <source>
        <dbReference type="Proteomes" id="UP000178109"/>
    </source>
</evidence>
<reference evidence="1 2" key="1">
    <citation type="journal article" date="2016" name="Nat. Commun.">
        <title>Thousands of microbial genomes shed light on interconnected biogeochemical processes in an aquifer system.</title>
        <authorList>
            <person name="Anantharaman K."/>
            <person name="Brown C.T."/>
            <person name="Hug L.A."/>
            <person name="Sharon I."/>
            <person name="Castelle C.J."/>
            <person name="Probst A.J."/>
            <person name="Thomas B.C."/>
            <person name="Singh A."/>
            <person name="Wilkins M.J."/>
            <person name="Karaoz U."/>
            <person name="Brodie E.L."/>
            <person name="Williams K.H."/>
            <person name="Hubbard S.S."/>
            <person name="Banfield J.F."/>
        </authorList>
    </citation>
    <scope>NUCLEOTIDE SEQUENCE [LARGE SCALE GENOMIC DNA]</scope>
</reference>
<gene>
    <name evidence="1" type="ORF">A3H70_00280</name>
</gene>
<dbReference type="NCBIfam" id="TIGR02436">
    <property type="entry name" value="four helix bundle protein"/>
    <property type="match status" value="1"/>
</dbReference>
<accession>A0A1G2BXY6</accession>
<sequence>MIIDVEDIRAYRNARQLLIIVHQKVIPLLPIEEKYDLCDHMRRSSKSICRSIAEGYSAKDSSKDFRNCLRIAMREASEMVECFKQCKDLNYLKIGVCDWFIEKYELVLKQITLLRKNWKTYG</sequence>
<protein>
    <recommendedName>
        <fullName evidence="3">Four helix bundle protein</fullName>
    </recommendedName>
</protein>
<proteinExistence type="predicted"/>
<dbReference type="STRING" id="1798553.A3H70_00280"/>
<comment type="caution">
    <text evidence="1">The sequence shown here is derived from an EMBL/GenBank/DDBJ whole genome shotgun (WGS) entry which is preliminary data.</text>
</comment>
<dbReference type="EMBL" id="MHKO01000001">
    <property type="protein sequence ID" value="OGY93200.1"/>
    <property type="molecule type" value="Genomic_DNA"/>
</dbReference>